<evidence type="ECO:0000313" key="8">
    <source>
        <dbReference type="EMBL" id="QTX32482.1"/>
    </source>
</evidence>
<dbReference type="GO" id="GO:0006935">
    <property type="term" value="P:chemotaxis"/>
    <property type="evidence" value="ECO:0007669"/>
    <property type="project" value="InterPro"/>
</dbReference>
<dbReference type="Pfam" id="PF00015">
    <property type="entry name" value="MCPsignal"/>
    <property type="match status" value="1"/>
</dbReference>
<dbReference type="Proteomes" id="UP000671879">
    <property type="component" value="Chromosome"/>
</dbReference>
<evidence type="ECO:0000256" key="5">
    <source>
        <dbReference type="SAM" id="Phobius"/>
    </source>
</evidence>
<feature type="domain" description="HAMP" evidence="7">
    <location>
        <begin position="338"/>
        <end position="392"/>
    </location>
</feature>
<dbReference type="KEGG" id="aram:KAR29_00585"/>
<dbReference type="Gene3D" id="1.10.287.950">
    <property type="entry name" value="Methyl-accepting chemotaxis protein"/>
    <property type="match status" value="1"/>
</dbReference>
<feature type="domain" description="Methyl-accepting transducer" evidence="6">
    <location>
        <begin position="404"/>
        <end position="647"/>
    </location>
</feature>
<dbReference type="CDD" id="cd12912">
    <property type="entry name" value="PDC2_MCP_like"/>
    <property type="match status" value="1"/>
</dbReference>
<dbReference type="PROSITE" id="PS50111">
    <property type="entry name" value="CHEMOTAXIS_TRANSDUC_2"/>
    <property type="match status" value="1"/>
</dbReference>
<dbReference type="GO" id="GO:0016020">
    <property type="term" value="C:membrane"/>
    <property type="evidence" value="ECO:0007669"/>
    <property type="project" value="InterPro"/>
</dbReference>
<comment type="similarity">
    <text evidence="2">Belongs to the methyl-accepting chemotaxis (MCP) protein family.</text>
</comment>
<dbReference type="EMBL" id="CP072943">
    <property type="protein sequence ID" value="QTX32482.1"/>
    <property type="molecule type" value="Genomic_DNA"/>
</dbReference>
<dbReference type="SUPFAM" id="SSF58104">
    <property type="entry name" value="Methyl-accepting chemotaxis protein (MCP) signaling domain"/>
    <property type="match status" value="1"/>
</dbReference>
<evidence type="ECO:0000256" key="4">
    <source>
        <dbReference type="SAM" id="MobiDB-lite"/>
    </source>
</evidence>
<dbReference type="SMART" id="SM00283">
    <property type="entry name" value="MA"/>
    <property type="match status" value="1"/>
</dbReference>
<feature type="transmembrane region" description="Helical" evidence="5">
    <location>
        <begin position="318"/>
        <end position="336"/>
    </location>
</feature>
<feature type="compositionally biased region" description="Polar residues" evidence="4">
    <location>
        <begin position="454"/>
        <end position="464"/>
    </location>
</feature>
<dbReference type="Gene3D" id="3.30.450.20">
    <property type="entry name" value="PAS domain"/>
    <property type="match status" value="1"/>
</dbReference>
<dbReference type="Pfam" id="PF17201">
    <property type="entry name" value="Cache_3-Cache_2"/>
    <property type="match status" value="1"/>
</dbReference>
<keyword evidence="1 3" id="KW-0807">Transducer</keyword>
<proteinExistence type="inferred from homology"/>
<dbReference type="RefSeq" id="WP_274373718.1">
    <property type="nucleotide sequence ID" value="NZ_CP072943.1"/>
</dbReference>
<dbReference type="PANTHER" id="PTHR32089">
    <property type="entry name" value="METHYL-ACCEPTING CHEMOTAXIS PROTEIN MCPB"/>
    <property type="match status" value="1"/>
</dbReference>
<organism evidence="8 9">
    <name type="scientific">Aminithiophilus ramosus</name>
    <dbReference type="NCBI Taxonomy" id="3029084"/>
    <lineage>
        <taxon>Bacteria</taxon>
        <taxon>Thermotogati</taxon>
        <taxon>Synergistota</taxon>
        <taxon>Synergistia</taxon>
        <taxon>Synergistales</taxon>
        <taxon>Aminithiophilaceae</taxon>
        <taxon>Aminithiophilus</taxon>
    </lineage>
</organism>
<reference evidence="9" key="1">
    <citation type="submission" date="2021-04" db="EMBL/GenBank/DDBJ databases">
        <title>A novel Synergistetes isolate from a pyrite-forming mixed culture.</title>
        <authorList>
            <person name="Bunk B."/>
            <person name="Sproer C."/>
            <person name="Spring S."/>
            <person name="Pester M."/>
        </authorList>
    </citation>
    <scope>NUCLEOTIDE SEQUENCE [LARGE SCALE GENOMIC DNA]</scope>
    <source>
        <strain evidence="9">J.5.4.2-T.3.5.2</strain>
    </source>
</reference>
<dbReference type="Pfam" id="PF00672">
    <property type="entry name" value="HAMP"/>
    <property type="match status" value="1"/>
</dbReference>
<evidence type="ECO:0000313" key="9">
    <source>
        <dbReference type="Proteomes" id="UP000671879"/>
    </source>
</evidence>
<keyword evidence="5" id="KW-1133">Transmembrane helix</keyword>
<accession>A0A9Q7AN18</accession>
<dbReference type="InterPro" id="IPR033462">
    <property type="entry name" value="Cache_3-Cache_2"/>
</dbReference>
<dbReference type="CDD" id="cd11386">
    <property type="entry name" value="MCP_signal"/>
    <property type="match status" value="1"/>
</dbReference>
<sequence length="710" mass="74862">MEGKRGISLKAKISMAAATVAVAILAVAFSVSYVTAKNRLEETIVSQGQGFAASLRQSIDGELALIRGTLATAQTVAVADLESGNIMASNNAAVFGSVELPILFVMKGGFKQITDDSALVDGWNAQLGGTFTLFQGTEKGDLVRVATTIKDDKGERALGEVLDRKEYAALYAAIAEPGGKYEGLSLVGGIPYYGSYQRIRNAEHLIVAYAGVSLAPIVDHMQETRFGREGRGFIFDDGGTIVGHPKFPAGMAVAEAAPGFWQSYSEASQTGQDHFFYRLGDERKIAFIASVEELGWHLALAMTEAEILAPAVSMRNQMILWGLPALVIGLALIWFLSARLLAPLARVVETAGRIASGDLSVDVEGDEGSRDEILQVMAAFDRIVGAYRSLVGRVKDLGALLLEKGDEIHRISDDIGDSMDKTLRDAGGMVQVVASVSSGAEETSAGIEEVAQGAQKTATTSSELNGEAQAMESEIALGQKALKGVAGDMANIDRASRGIQESVASLQVSVEKISTFVTTITGIADQTNLLALNAAIEAARAGEAGRGFAVVAEEVRKLAEQSNTAAGEVGRTIEEVLGRSQAAHRDTAETVRLIEGAAASTQETARKIEGILDRVHSMTDGIRSIAAAAQEQSAGSEEIASAMDSILREIGNGQTAAENVEASARNVVSRLDDLKGIRNEQGKVVDDLAEAVRIYVLKEGERGGLMALGD</sequence>
<evidence type="ECO:0000256" key="1">
    <source>
        <dbReference type="ARBA" id="ARBA00023224"/>
    </source>
</evidence>
<feature type="region of interest" description="Disordered" evidence="4">
    <location>
        <begin position="444"/>
        <end position="464"/>
    </location>
</feature>
<dbReference type="InterPro" id="IPR004089">
    <property type="entry name" value="MCPsignal_dom"/>
</dbReference>
<dbReference type="GO" id="GO:0007165">
    <property type="term" value="P:signal transduction"/>
    <property type="evidence" value="ECO:0007669"/>
    <property type="project" value="UniProtKB-KW"/>
</dbReference>
<evidence type="ECO:0000256" key="2">
    <source>
        <dbReference type="ARBA" id="ARBA00029447"/>
    </source>
</evidence>
<evidence type="ECO:0000259" key="6">
    <source>
        <dbReference type="PROSITE" id="PS50111"/>
    </source>
</evidence>
<dbReference type="InterPro" id="IPR003660">
    <property type="entry name" value="HAMP_dom"/>
</dbReference>
<protein>
    <submittedName>
        <fullName evidence="8">Cache 3/Cache 2 fusion domain-containing protein</fullName>
    </submittedName>
</protein>
<keyword evidence="5" id="KW-0812">Transmembrane</keyword>
<keyword evidence="9" id="KW-1185">Reference proteome</keyword>
<dbReference type="PROSITE" id="PS50885">
    <property type="entry name" value="HAMP"/>
    <property type="match status" value="1"/>
</dbReference>
<name>A0A9Q7AN18_9BACT</name>
<dbReference type="Gene3D" id="6.10.340.10">
    <property type="match status" value="1"/>
</dbReference>
<dbReference type="InterPro" id="IPR004090">
    <property type="entry name" value="Chemotax_Me-accpt_rcpt"/>
</dbReference>
<dbReference type="CDD" id="cd06225">
    <property type="entry name" value="HAMP"/>
    <property type="match status" value="1"/>
</dbReference>
<dbReference type="PANTHER" id="PTHR32089:SF112">
    <property type="entry name" value="LYSOZYME-LIKE PROTEIN-RELATED"/>
    <property type="match status" value="1"/>
</dbReference>
<dbReference type="SMART" id="SM00304">
    <property type="entry name" value="HAMP"/>
    <property type="match status" value="1"/>
</dbReference>
<evidence type="ECO:0000256" key="3">
    <source>
        <dbReference type="PROSITE-ProRule" id="PRU00284"/>
    </source>
</evidence>
<evidence type="ECO:0000259" key="7">
    <source>
        <dbReference type="PROSITE" id="PS50885"/>
    </source>
</evidence>
<dbReference type="PRINTS" id="PR00260">
    <property type="entry name" value="CHEMTRNSDUCR"/>
</dbReference>
<keyword evidence="5" id="KW-0472">Membrane</keyword>
<gene>
    <name evidence="8" type="ORF">KAR29_00585</name>
</gene>
<dbReference type="GO" id="GO:0004888">
    <property type="term" value="F:transmembrane signaling receptor activity"/>
    <property type="evidence" value="ECO:0007669"/>
    <property type="project" value="InterPro"/>
</dbReference>
<dbReference type="AlphaFoldDB" id="A0A9Q7AN18"/>